<feature type="region of interest" description="Disordered" evidence="1">
    <location>
        <begin position="24"/>
        <end position="43"/>
    </location>
</feature>
<dbReference type="RefSeq" id="WP_310267936.1">
    <property type="nucleotide sequence ID" value="NZ_JAVDXW010000001.1"/>
</dbReference>
<evidence type="ECO:0000256" key="1">
    <source>
        <dbReference type="SAM" id="MobiDB-lite"/>
    </source>
</evidence>
<dbReference type="Proteomes" id="UP001180845">
    <property type="component" value="Unassembled WGS sequence"/>
</dbReference>
<gene>
    <name evidence="3" type="ORF">JOF55_000150</name>
</gene>
<evidence type="ECO:0000313" key="4">
    <source>
        <dbReference type="Proteomes" id="UP001180845"/>
    </source>
</evidence>
<keyword evidence="4" id="KW-1185">Reference proteome</keyword>
<evidence type="ECO:0000313" key="3">
    <source>
        <dbReference type="EMBL" id="MDR7299969.1"/>
    </source>
</evidence>
<proteinExistence type="predicted"/>
<keyword evidence="2" id="KW-0732">Signal</keyword>
<accession>A0AAE3ZBB0</accession>
<evidence type="ECO:0000256" key="2">
    <source>
        <dbReference type="SAM" id="SignalP"/>
    </source>
</evidence>
<comment type="caution">
    <text evidence="3">The sequence shown here is derived from an EMBL/GenBank/DDBJ whole genome shotgun (WGS) entry which is preliminary data.</text>
</comment>
<sequence length="126" mass="12562">MMGKTAAVAAAMLTALGGAATVAATPQPTQSPQAGDTTVSTTDGVDRRACGDVAFAPASDYGAFTIRADGVGCDLARDVAADVEGRLGESYRSHGFTCVGKPNGNALGGFDYTCGRGTDGVFFTAS</sequence>
<protein>
    <recommendedName>
        <fullName evidence="5">Secreted protein</fullName>
    </recommendedName>
</protein>
<dbReference type="EMBL" id="JAVDXW010000001">
    <property type="protein sequence ID" value="MDR7299969.1"/>
    <property type="molecule type" value="Genomic_DNA"/>
</dbReference>
<name>A0AAE3ZBB0_9ACTN</name>
<feature type="chain" id="PRO_5042070730" description="Secreted protein" evidence="2">
    <location>
        <begin position="25"/>
        <end position="126"/>
    </location>
</feature>
<reference evidence="3" key="1">
    <citation type="submission" date="2023-07" db="EMBL/GenBank/DDBJ databases">
        <title>Sequencing the genomes of 1000 actinobacteria strains.</title>
        <authorList>
            <person name="Klenk H.-P."/>
        </authorList>
    </citation>
    <scope>NUCLEOTIDE SEQUENCE</scope>
    <source>
        <strain evidence="3">DSM 45977</strain>
    </source>
</reference>
<evidence type="ECO:0008006" key="5">
    <source>
        <dbReference type="Google" id="ProtNLM"/>
    </source>
</evidence>
<organism evidence="3 4">
    <name type="scientific">Haloactinomyces albus</name>
    <dbReference type="NCBI Taxonomy" id="1352928"/>
    <lineage>
        <taxon>Bacteria</taxon>
        <taxon>Bacillati</taxon>
        <taxon>Actinomycetota</taxon>
        <taxon>Actinomycetes</taxon>
        <taxon>Actinopolysporales</taxon>
        <taxon>Actinopolysporaceae</taxon>
        <taxon>Haloactinomyces</taxon>
    </lineage>
</organism>
<dbReference type="AlphaFoldDB" id="A0AAE3ZBB0"/>
<feature type="signal peptide" evidence="2">
    <location>
        <begin position="1"/>
        <end position="24"/>
    </location>
</feature>